<dbReference type="InterPro" id="IPR003607">
    <property type="entry name" value="HD/PDEase_dom"/>
</dbReference>
<dbReference type="EMBL" id="CP051143">
    <property type="protein sequence ID" value="QIX01842.1"/>
    <property type="molecule type" value="Genomic_DNA"/>
</dbReference>
<evidence type="ECO:0000256" key="1">
    <source>
        <dbReference type="SAM" id="MobiDB-lite"/>
    </source>
</evidence>
<dbReference type="Gene3D" id="1.10.3210.50">
    <property type="match status" value="1"/>
</dbReference>
<dbReference type="Pfam" id="PF01966">
    <property type="entry name" value="HD"/>
    <property type="match status" value="1"/>
</dbReference>
<feature type="domain" description="HD" evidence="2">
    <location>
        <begin position="85"/>
        <end position="200"/>
    </location>
</feature>
<reference evidence="3 4" key="1">
    <citation type="journal article" date="2016" name="Sci. Rep.">
        <title>Peltaster fructicola genome reveals evolution from an invasive phytopathogen to an ectophytic parasite.</title>
        <authorList>
            <person name="Xu C."/>
            <person name="Chen H."/>
            <person name="Gleason M.L."/>
            <person name="Xu J.R."/>
            <person name="Liu H."/>
            <person name="Zhang R."/>
            <person name="Sun G."/>
        </authorList>
    </citation>
    <scope>NUCLEOTIDE SEQUENCE [LARGE SCALE GENOMIC DNA]</scope>
    <source>
        <strain evidence="3 4">LNHT1506</strain>
    </source>
</reference>
<gene>
    <name evidence="3" type="ORF">AMS68_007359</name>
</gene>
<dbReference type="CDD" id="cd00077">
    <property type="entry name" value="HDc"/>
    <property type="match status" value="1"/>
</dbReference>
<feature type="region of interest" description="Disordered" evidence="1">
    <location>
        <begin position="1"/>
        <end position="42"/>
    </location>
</feature>
<dbReference type="PANTHER" id="PTHR33594">
    <property type="entry name" value="SUPERFAMILY HYDROLASE, PUTATIVE (AFU_ORTHOLOGUE AFUA_1G03035)-RELATED"/>
    <property type="match status" value="1"/>
</dbReference>
<name>A0A6H0Y493_9PEZI</name>
<organism evidence="3 4">
    <name type="scientific">Peltaster fructicola</name>
    <dbReference type="NCBI Taxonomy" id="286661"/>
    <lineage>
        <taxon>Eukaryota</taxon>
        <taxon>Fungi</taxon>
        <taxon>Dikarya</taxon>
        <taxon>Ascomycota</taxon>
        <taxon>Pezizomycotina</taxon>
        <taxon>Dothideomycetes</taxon>
        <taxon>Dothideomycetes incertae sedis</taxon>
        <taxon>Peltaster</taxon>
    </lineage>
</organism>
<dbReference type="OrthoDB" id="16547at2759"/>
<keyword evidence="4" id="KW-1185">Reference proteome</keyword>
<dbReference type="PANTHER" id="PTHR33594:SF1">
    <property type="entry name" value="HD_PDEASE DOMAIN-CONTAINING PROTEIN"/>
    <property type="match status" value="1"/>
</dbReference>
<dbReference type="SUPFAM" id="SSF109604">
    <property type="entry name" value="HD-domain/PDEase-like"/>
    <property type="match status" value="1"/>
</dbReference>
<feature type="compositionally biased region" description="Basic and acidic residues" evidence="1">
    <location>
        <begin position="23"/>
        <end position="35"/>
    </location>
</feature>
<sequence>MHNEGNSHGGGIVAITPATGRTGIHDEMNGTETREASPSVARQLELQDTTIASTSSKREFESSDLYKAVYDYVEAYMSRYDMSHDFNHVLRVLTLAKHILAKELERFPRKKLHKQAVILAALLHDVGDKKYIQPGEDAEQLISKLLTKNGCPPRFVAKVSLIVEHVSYSSEIKRPQLVKAILGAHPELAIVQDADRLDAIGAVGIGRCFAYGAAKAPDRGLQGSIDHFVEKLENIEGMMKTETGKELARERTQRLKDFRSWWEQETAADP</sequence>
<evidence type="ECO:0000313" key="3">
    <source>
        <dbReference type="EMBL" id="QIX01842.1"/>
    </source>
</evidence>
<dbReference type="AlphaFoldDB" id="A0A6H0Y493"/>
<dbReference type="InterPro" id="IPR006674">
    <property type="entry name" value="HD_domain"/>
</dbReference>
<dbReference type="Proteomes" id="UP000503462">
    <property type="component" value="Chromosome 5"/>
</dbReference>
<accession>A0A6H0Y493</accession>
<evidence type="ECO:0000313" key="4">
    <source>
        <dbReference type="Proteomes" id="UP000503462"/>
    </source>
</evidence>
<dbReference type="PROSITE" id="PS51831">
    <property type="entry name" value="HD"/>
    <property type="match status" value="1"/>
</dbReference>
<proteinExistence type="predicted"/>
<protein>
    <recommendedName>
        <fullName evidence="2">HD domain-containing protein</fullName>
    </recommendedName>
</protein>
<dbReference type="SMART" id="SM00471">
    <property type="entry name" value="HDc"/>
    <property type="match status" value="1"/>
</dbReference>
<evidence type="ECO:0000259" key="2">
    <source>
        <dbReference type="PROSITE" id="PS51831"/>
    </source>
</evidence>